<evidence type="ECO:0000313" key="5">
    <source>
        <dbReference type="Proteomes" id="UP000317171"/>
    </source>
</evidence>
<gene>
    <name evidence="4" type="ORF">Pan241w_17220</name>
</gene>
<feature type="domain" description="Cytochrome C Planctomycete-type" evidence="3">
    <location>
        <begin position="162"/>
        <end position="215"/>
    </location>
</feature>
<feature type="domain" description="Cytochrome C Planctomycete-type" evidence="3">
    <location>
        <begin position="63"/>
        <end position="117"/>
    </location>
</feature>
<name>A0A517RCP8_9PLAN</name>
<dbReference type="Pfam" id="PF07587">
    <property type="entry name" value="PSD1"/>
    <property type="match status" value="1"/>
</dbReference>
<evidence type="ECO:0000313" key="4">
    <source>
        <dbReference type="EMBL" id="QDT41659.1"/>
    </source>
</evidence>
<dbReference type="InterPro" id="IPR011429">
    <property type="entry name" value="Cyt_c_Planctomycete-type"/>
</dbReference>
<feature type="domain" description="DUF1553" evidence="2">
    <location>
        <begin position="697"/>
        <end position="941"/>
    </location>
</feature>
<dbReference type="Proteomes" id="UP000317171">
    <property type="component" value="Chromosome"/>
</dbReference>
<evidence type="ECO:0000259" key="3">
    <source>
        <dbReference type="Pfam" id="PF07635"/>
    </source>
</evidence>
<organism evidence="4 5">
    <name type="scientific">Gimesia alba</name>
    <dbReference type="NCBI Taxonomy" id="2527973"/>
    <lineage>
        <taxon>Bacteria</taxon>
        <taxon>Pseudomonadati</taxon>
        <taxon>Planctomycetota</taxon>
        <taxon>Planctomycetia</taxon>
        <taxon>Planctomycetales</taxon>
        <taxon>Planctomycetaceae</taxon>
        <taxon>Gimesia</taxon>
    </lineage>
</organism>
<evidence type="ECO:0000259" key="1">
    <source>
        <dbReference type="Pfam" id="PF07583"/>
    </source>
</evidence>
<dbReference type="Pfam" id="PF07583">
    <property type="entry name" value="PSCyt2"/>
    <property type="match status" value="1"/>
</dbReference>
<dbReference type="KEGG" id="gaz:Pan241w_17220"/>
<reference evidence="4 5" key="1">
    <citation type="submission" date="2019-02" db="EMBL/GenBank/DDBJ databases">
        <title>Deep-cultivation of Planctomycetes and their phenomic and genomic characterization uncovers novel biology.</title>
        <authorList>
            <person name="Wiegand S."/>
            <person name="Jogler M."/>
            <person name="Boedeker C."/>
            <person name="Pinto D."/>
            <person name="Vollmers J."/>
            <person name="Rivas-Marin E."/>
            <person name="Kohn T."/>
            <person name="Peeters S.H."/>
            <person name="Heuer A."/>
            <person name="Rast P."/>
            <person name="Oberbeckmann S."/>
            <person name="Bunk B."/>
            <person name="Jeske O."/>
            <person name="Meyerdierks A."/>
            <person name="Storesund J.E."/>
            <person name="Kallscheuer N."/>
            <person name="Luecker S."/>
            <person name="Lage O.M."/>
            <person name="Pohl T."/>
            <person name="Merkel B.J."/>
            <person name="Hornburger P."/>
            <person name="Mueller R.-W."/>
            <person name="Bruemmer F."/>
            <person name="Labrenz M."/>
            <person name="Spormann A.M."/>
            <person name="Op den Camp H."/>
            <person name="Overmann J."/>
            <person name="Amann R."/>
            <person name="Jetten M.S.M."/>
            <person name="Mascher T."/>
            <person name="Medema M.H."/>
            <person name="Devos D.P."/>
            <person name="Kaster A.-K."/>
            <person name="Ovreas L."/>
            <person name="Rohde M."/>
            <person name="Galperin M.Y."/>
            <person name="Jogler C."/>
        </authorList>
    </citation>
    <scope>NUCLEOTIDE SEQUENCE [LARGE SCALE GENOMIC DNA]</scope>
    <source>
        <strain evidence="4 5">Pan241w</strain>
    </source>
</reference>
<dbReference type="InterPro" id="IPR011444">
    <property type="entry name" value="DUF1549"/>
</dbReference>
<sequence length="988" mass="112646">MISKLLAKQDRLPFFNQTAMIRFSISILFCCVGTIKLPADKTTAAKSHVFYESSVKKIIEAKCVRCHNPKTKKAGLDLSTAQGILKGSESGRIVQAGDPEASLLIQMIEAEEMPPEEKDHLNKNQLESLRHWITGGAQFREAVSSAPAVTQHDIVPLLYLRCVACHGGRRQEAGLDLRTRESILKGGKSGPALIPGKPEESLIVQRIKSGEMPPRRKLVSVSVKPMEANELELLSQWIRLKLPELKEDPTDESALSDSLVSDKDREFWSFQPPVKVWAPQVKHSDQVKNPIDAFILRKLEERGLTFSPTASQRTLIRRLYFDLTGLPPTPNEIDQFLNDPDAHAYEKLVDRLLASRRYGERWARHWLDVAGYADSEGAQNQDKVRPHMYRYRDYVIRAFNQDKPYSRFLTEQIAGDELVDYQSREITQEAYDCLVATGFLRTAPDRTFANITNFVPDRLEVISDEMDILGSAVMGLTLKCARCHSHKFDPIPQRDYYRLTAIFKEAYDEHDWLKSQGARTLPHVMPEERRHYENHEKQLTAQVNQTRQALKDLTAKTLKVQREKKIQVLPDTDRKQILIAFSSDPSSHTAEQTKLLKKHEQLINIAPEELKKLDPEYQQKSEELQTQIKTLEAKRMSEPRIRALWSRGSPSPSYILKRGNYLTPGRPVSPGVPAVLTKNNPSFMLSTSNSKGKSVGRRLAFARWLTQPENPLTARVMVNRIWLHHFGRGIVNTPGNFGHAGERPSHPELLDWLANEFVRQNWSLKALHRLMVTSNTYRQSSTVLEQALRIDPDGRLLSRMPLKRMEGEVLRDTLLYLSGQLDETPFGPADPVEVRSDGLVTSKRSERGWRRSIYILQRRTQIPTLLDNFDYPQMGPNCLRRGESLVAPQALHLMNDQMVHQLAVHFADQIRSEVGTDLQAQVKQVYLKAFGRTPTAEEEQIGITALKQLAAKWQATNKQKKEKTDSNHKSLVNYSHAIFNLAEFQYID</sequence>
<dbReference type="Pfam" id="PF07635">
    <property type="entry name" value="PSCyt1"/>
    <property type="match status" value="2"/>
</dbReference>
<feature type="domain" description="DUF1549" evidence="1">
    <location>
        <begin position="290"/>
        <end position="506"/>
    </location>
</feature>
<dbReference type="InterPro" id="IPR022655">
    <property type="entry name" value="DUF1553"/>
</dbReference>
<protein>
    <submittedName>
        <fullName evidence="4">Planctomycete cytochrome C</fullName>
    </submittedName>
</protein>
<dbReference type="EMBL" id="CP036269">
    <property type="protein sequence ID" value="QDT41659.1"/>
    <property type="molecule type" value="Genomic_DNA"/>
</dbReference>
<proteinExistence type="predicted"/>
<evidence type="ECO:0000259" key="2">
    <source>
        <dbReference type="Pfam" id="PF07587"/>
    </source>
</evidence>
<dbReference type="PANTHER" id="PTHR35889">
    <property type="entry name" value="CYCLOINULO-OLIGOSACCHARIDE FRUCTANOTRANSFERASE-RELATED"/>
    <property type="match status" value="1"/>
</dbReference>
<dbReference type="PANTHER" id="PTHR35889:SF3">
    <property type="entry name" value="F-BOX DOMAIN-CONTAINING PROTEIN"/>
    <property type="match status" value="1"/>
</dbReference>
<dbReference type="RefSeq" id="WP_232107387.1">
    <property type="nucleotide sequence ID" value="NZ_CP036269.1"/>
</dbReference>
<accession>A0A517RCP8</accession>
<dbReference type="AlphaFoldDB" id="A0A517RCP8"/>
<keyword evidence="5" id="KW-1185">Reference proteome</keyword>